<dbReference type="Proteomes" id="UP000305881">
    <property type="component" value="Chromosome"/>
</dbReference>
<accession>A0A4P9UWH1</accession>
<keyword evidence="4" id="KW-0133">Cell shape</keyword>
<dbReference type="AlphaFoldDB" id="A0A4P9UWH1"/>
<evidence type="ECO:0000256" key="3">
    <source>
        <dbReference type="ARBA" id="ARBA00022692"/>
    </source>
</evidence>
<evidence type="ECO:0000256" key="5">
    <source>
        <dbReference type="ARBA" id="ARBA00022984"/>
    </source>
</evidence>
<comment type="subcellular location">
    <subcellularLocation>
        <location evidence="1">Cell membrane</location>
        <topology evidence="1">Multi-pass membrane protein</topology>
    </subcellularLocation>
</comment>
<evidence type="ECO:0000256" key="4">
    <source>
        <dbReference type="ARBA" id="ARBA00022960"/>
    </source>
</evidence>
<dbReference type="EMBL" id="CP035467">
    <property type="protein sequence ID" value="QCW84106.1"/>
    <property type="molecule type" value="Genomic_DNA"/>
</dbReference>
<dbReference type="GO" id="GO:0005886">
    <property type="term" value="C:plasma membrane"/>
    <property type="evidence" value="ECO:0007669"/>
    <property type="project" value="UniProtKB-SubCell"/>
</dbReference>
<keyword evidence="11" id="KW-1185">Reference proteome</keyword>
<dbReference type="GO" id="GO:0008360">
    <property type="term" value="P:regulation of cell shape"/>
    <property type="evidence" value="ECO:0007669"/>
    <property type="project" value="UniProtKB-KW"/>
</dbReference>
<comment type="similarity">
    <text evidence="9">Belongs to the MurJ/MviN family.</text>
</comment>
<dbReference type="RefSeq" id="WP_017842034.1">
    <property type="nucleotide sequence ID" value="NZ_CP035467.1"/>
</dbReference>
<keyword evidence="2" id="KW-1003">Cell membrane</keyword>
<name>A0A4P9UWH1_METBY</name>
<dbReference type="Pfam" id="PF03023">
    <property type="entry name" value="MurJ"/>
    <property type="match status" value="1"/>
</dbReference>
<evidence type="ECO:0000256" key="9">
    <source>
        <dbReference type="ARBA" id="ARBA00061532"/>
    </source>
</evidence>
<evidence type="ECO:0000313" key="11">
    <source>
        <dbReference type="Proteomes" id="UP000305881"/>
    </source>
</evidence>
<comment type="function">
    <text evidence="8">Involved in peptidoglycan biosynthesis. Transports lipid-linked peptidoglycan precursors from the inner to the outer leaflet of the cytoplasmic membrane.</text>
</comment>
<keyword evidence="6" id="KW-1133">Transmembrane helix</keyword>
<protein>
    <submittedName>
        <fullName evidence="10">Uncharacterized protein</fullName>
    </submittedName>
</protein>
<evidence type="ECO:0000256" key="2">
    <source>
        <dbReference type="ARBA" id="ARBA00022475"/>
    </source>
</evidence>
<gene>
    <name evidence="10" type="ORF">EQU24_19095</name>
</gene>
<keyword evidence="5" id="KW-0573">Peptidoglycan synthesis</keyword>
<keyword evidence="3" id="KW-0812">Transmembrane</keyword>
<sequence length="29" mass="3353">MLIARLFGVDAAPDAFFVAFKIPNFLRRR</sequence>
<evidence type="ECO:0000256" key="8">
    <source>
        <dbReference type="ARBA" id="ARBA00060041"/>
    </source>
</evidence>
<evidence type="ECO:0000256" key="1">
    <source>
        <dbReference type="ARBA" id="ARBA00004651"/>
    </source>
</evidence>
<organism evidence="10 11">
    <name type="scientific">Methylotuvimicrobium buryatense</name>
    <name type="common">Methylomicrobium buryatense</name>
    <dbReference type="NCBI Taxonomy" id="95641"/>
    <lineage>
        <taxon>Bacteria</taxon>
        <taxon>Pseudomonadati</taxon>
        <taxon>Pseudomonadota</taxon>
        <taxon>Gammaproteobacteria</taxon>
        <taxon>Methylococcales</taxon>
        <taxon>Methylococcaceae</taxon>
        <taxon>Methylotuvimicrobium</taxon>
    </lineage>
</organism>
<proteinExistence type="inferred from homology"/>
<dbReference type="InterPro" id="IPR004268">
    <property type="entry name" value="MurJ"/>
</dbReference>
<evidence type="ECO:0000256" key="6">
    <source>
        <dbReference type="ARBA" id="ARBA00022989"/>
    </source>
</evidence>
<dbReference type="KEGG" id="mbur:EQU24_19095"/>
<evidence type="ECO:0000256" key="7">
    <source>
        <dbReference type="ARBA" id="ARBA00023136"/>
    </source>
</evidence>
<dbReference type="GO" id="GO:0009252">
    <property type="term" value="P:peptidoglycan biosynthetic process"/>
    <property type="evidence" value="ECO:0007669"/>
    <property type="project" value="UniProtKB-KW"/>
</dbReference>
<reference evidence="11" key="1">
    <citation type="journal article" date="2019" name="J. Bacteriol.">
        <title>A Mutagenic Screen Identifies a TonB-Dependent Receptor Required for the Lanthanide Metal Switch in the Type I Methanotroph 'Methylotuvimicrobium buryatense' 5GB1C.</title>
        <authorList>
            <person name="Groom J.D."/>
            <person name="Ford S.M."/>
            <person name="Pesesky M.W."/>
            <person name="Lidstrom M.E."/>
        </authorList>
    </citation>
    <scope>NUCLEOTIDE SEQUENCE [LARGE SCALE GENOMIC DNA]</scope>
    <source>
        <strain evidence="11">5GB1C</strain>
    </source>
</reference>
<evidence type="ECO:0000313" key="10">
    <source>
        <dbReference type="EMBL" id="QCW84106.1"/>
    </source>
</evidence>
<keyword evidence="7" id="KW-0472">Membrane</keyword>